<name>A0A2N8KM36_9BURK</name>
<evidence type="ECO:0000313" key="2">
    <source>
        <dbReference type="Proteomes" id="UP000235994"/>
    </source>
</evidence>
<gene>
    <name evidence="1" type="ORF">C1I89_09975</name>
</gene>
<reference evidence="1 2" key="1">
    <citation type="submission" date="2018-01" db="EMBL/GenBank/DDBJ databases">
        <title>The draft genome of an aniline degradation strain ANB-1.</title>
        <authorList>
            <person name="Zhang L."/>
            <person name="Jiang J."/>
        </authorList>
    </citation>
    <scope>NUCLEOTIDE SEQUENCE [LARGE SCALE GENOMIC DNA]</scope>
    <source>
        <strain evidence="1 2">ANB-1</strain>
    </source>
</reference>
<evidence type="ECO:0000313" key="1">
    <source>
        <dbReference type="EMBL" id="PND34512.1"/>
    </source>
</evidence>
<accession>A0A2N8KM36</accession>
<organism evidence="1 2">
    <name type="scientific">Achromobacter pulmonis</name>
    <dbReference type="NCBI Taxonomy" id="1389932"/>
    <lineage>
        <taxon>Bacteria</taxon>
        <taxon>Pseudomonadati</taxon>
        <taxon>Pseudomonadota</taxon>
        <taxon>Betaproteobacteria</taxon>
        <taxon>Burkholderiales</taxon>
        <taxon>Alcaligenaceae</taxon>
        <taxon>Achromobacter</taxon>
    </lineage>
</organism>
<proteinExistence type="predicted"/>
<protein>
    <submittedName>
        <fullName evidence="1">Uncharacterized protein</fullName>
    </submittedName>
</protein>
<dbReference type="Proteomes" id="UP000235994">
    <property type="component" value="Unassembled WGS sequence"/>
</dbReference>
<dbReference type="EMBL" id="POQS01000002">
    <property type="protein sequence ID" value="PND34512.1"/>
    <property type="molecule type" value="Genomic_DNA"/>
</dbReference>
<comment type="caution">
    <text evidence="1">The sequence shown here is derived from an EMBL/GenBank/DDBJ whole genome shotgun (WGS) entry which is preliminary data.</text>
</comment>
<sequence>MASTQARTNLCLPTLLALDSGDVALCEWTVDLLAKALRVDPDLLLKAEMLAAAYRCKGE</sequence>
<dbReference type="AlphaFoldDB" id="A0A2N8KM36"/>
<keyword evidence="2" id="KW-1185">Reference proteome</keyword>